<dbReference type="InParanoid" id="A0DJR0"/>
<keyword evidence="3" id="KW-1185">Reference proteome</keyword>
<feature type="transmembrane region" description="Helical" evidence="1">
    <location>
        <begin position="293"/>
        <end position="314"/>
    </location>
</feature>
<accession>A0DJR0</accession>
<protein>
    <recommendedName>
        <fullName evidence="4">CSC1/OSCA1-like cytosolic domain-containing protein</fullName>
    </recommendedName>
</protein>
<dbReference type="KEGG" id="ptm:GSPATT00017621001"/>
<dbReference type="RefSeq" id="XP_001450674.1">
    <property type="nucleotide sequence ID" value="XM_001450637.1"/>
</dbReference>
<proteinExistence type="predicted"/>
<dbReference type="EMBL" id="CT868463">
    <property type="protein sequence ID" value="CAK83277.1"/>
    <property type="molecule type" value="Genomic_DNA"/>
</dbReference>
<evidence type="ECO:0000313" key="3">
    <source>
        <dbReference type="Proteomes" id="UP000000600"/>
    </source>
</evidence>
<name>A0DJR0_PARTE</name>
<evidence type="ECO:0008006" key="4">
    <source>
        <dbReference type="Google" id="ProtNLM"/>
    </source>
</evidence>
<sequence length="403" mass="48337">MSFDDSGIDYNYFKIPPDLDKAYLHRQAFTVHKIPLPNSQQCLCCNFSKDHIKYNFFEGRKYYHHHSSLGEYFQLIQYCIYQLLIMGIFLVPYSSMIYSDGNQCEQVSGCDPNSSKVYSVWNLIPKYYSLNNPNYSYFVHLTYLLLQIVHFLFFYNRKTTKRMQTSATFEYLKQTCLYFPKTIHQDIVEFMKCKQRNLFVYIAFDLEKYEDALFEKLKFEYSKQYDKDDKWKNKILIKSFYDNALLDEFVTGKIVLMNHLSLFKTEVYQICQMYNQQVQEYKNQDTQKKYVEALWFFFLNLILSYYLPRVLITMTMFFRLKLLTTYFQGDDLKILQIIIKASFGISQILILKLSDYLCRNGSSMVHQSMQLFVLIDIAFSGHFTEWTDCFDPFDYSQNQMLPD</sequence>
<organism evidence="2 3">
    <name type="scientific">Paramecium tetraurelia</name>
    <dbReference type="NCBI Taxonomy" id="5888"/>
    <lineage>
        <taxon>Eukaryota</taxon>
        <taxon>Sar</taxon>
        <taxon>Alveolata</taxon>
        <taxon>Ciliophora</taxon>
        <taxon>Intramacronucleata</taxon>
        <taxon>Oligohymenophorea</taxon>
        <taxon>Peniculida</taxon>
        <taxon>Parameciidae</taxon>
        <taxon>Paramecium</taxon>
    </lineage>
</organism>
<feature type="transmembrane region" description="Helical" evidence="1">
    <location>
        <begin position="135"/>
        <end position="155"/>
    </location>
</feature>
<keyword evidence="1" id="KW-0472">Membrane</keyword>
<dbReference type="AlphaFoldDB" id="A0DJR0"/>
<evidence type="ECO:0000313" key="2">
    <source>
        <dbReference type="EMBL" id="CAK83277.1"/>
    </source>
</evidence>
<dbReference type="GeneID" id="5036459"/>
<gene>
    <name evidence="2" type="ORF">GSPATT00017621001</name>
</gene>
<feature type="transmembrane region" description="Helical" evidence="1">
    <location>
        <begin position="75"/>
        <end position="93"/>
    </location>
</feature>
<keyword evidence="1" id="KW-0812">Transmembrane</keyword>
<reference evidence="2 3" key="1">
    <citation type="journal article" date="2006" name="Nature">
        <title>Global trends of whole-genome duplications revealed by the ciliate Paramecium tetraurelia.</title>
        <authorList>
            <consortium name="Genoscope"/>
            <person name="Aury J.-M."/>
            <person name="Jaillon O."/>
            <person name="Duret L."/>
            <person name="Noel B."/>
            <person name="Jubin C."/>
            <person name="Porcel B.M."/>
            <person name="Segurens B."/>
            <person name="Daubin V."/>
            <person name="Anthouard V."/>
            <person name="Aiach N."/>
            <person name="Arnaiz O."/>
            <person name="Billaut A."/>
            <person name="Beisson J."/>
            <person name="Blanc I."/>
            <person name="Bouhouche K."/>
            <person name="Camara F."/>
            <person name="Duharcourt S."/>
            <person name="Guigo R."/>
            <person name="Gogendeau D."/>
            <person name="Katinka M."/>
            <person name="Keller A.-M."/>
            <person name="Kissmehl R."/>
            <person name="Klotz C."/>
            <person name="Koll F."/>
            <person name="Le Moue A."/>
            <person name="Lepere C."/>
            <person name="Malinsky S."/>
            <person name="Nowacki M."/>
            <person name="Nowak J.K."/>
            <person name="Plattner H."/>
            <person name="Poulain J."/>
            <person name="Ruiz F."/>
            <person name="Serrano V."/>
            <person name="Zagulski M."/>
            <person name="Dessen P."/>
            <person name="Betermier M."/>
            <person name="Weissenbach J."/>
            <person name="Scarpelli C."/>
            <person name="Schachter V."/>
            <person name="Sperling L."/>
            <person name="Meyer E."/>
            <person name="Cohen J."/>
            <person name="Wincker P."/>
        </authorList>
    </citation>
    <scope>NUCLEOTIDE SEQUENCE [LARGE SCALE GENOMIC DNA]</scope>
    <source>
        <strain evidence="2 3">Stock d4-2</strain>
    </source>
</reference>
<evidence type="ECO:0000256" key="1">
    <source>
        <dbReference type="SAM" id="Phobius"/>
    </source>
</evidence>
<dbReference type="HOGENOM" id="CLU_684190_0_0_1"/>
<dbReference type="Proteomes" id="UP000000600">
    <property type="component" value="Unassembled WGS sequence"/>
</dbReference>
<dbReference type="OMA" id="QCLCCNF"/>
<dbReference type="OrthoDB" id="307656at2759"/>
<keyword evidence="1" id="KW-1133">Transmembrane helix</keyword>